<dbReference type="SUPFAM" id="SSF48452">
    <property type="entry name" value="TPR-like"/>
    <property type="match status" value="2"/>
</dbReference>
<gene>
    <name evidence="2" type="ORF">SPHA_19804</name>
</gene>
<organism evidence="2 3">
    <name type="scientific">Acanthosepion pharaonis</name>
    <name type="common">Pharaoh cuttlefish</name>
    <name type="synonym">Sepia pharaonis</name>
    <dbReference type="NCBI Taxonomy" id="158019"/>
    <lineage>
        <taxon>Eukaryota</taxon>
        <taxon>Metazoa</taxon>
        <taxon>Spiralia</taxon>
        <taxon>Lophotrochozoa</taxon>
        <taxon>Mollusca</taxon>
        <taxon>Cephalopoda</taxon>
        <taxon>Coleoidea</taxon>
        <taxon>Decapodiformes</taxon>
        <taxon>Sepiida</taxon>
        <taxon>Sepiina</taxon>
        <taxon>Sepiidae</taxon>
        <taxon>Acanthosepion</taxon>
    </lineage>
</organism>
<reference evidence="2" key="1">
    <citation type="submission" date="2021-01" db="EMBL/GenBank/DDBJ databases">
        <authorList>
            <person name="Li R."/>
            <person name="Bekaert M."/>
        </authorList>
    </citation>
    <scope>NUCLEOTIDE SEQUENCE</scope>
    <source>
        <strain evidence="2">Farmed</strain>
    </source>
</reference>
<feature type="repeat" description="TPR" evidence="1">
    <location>
        <begin position="143"/>
        <end position="176"/>
    </location>
</feature>
<dbReference type="InterPro" id="IPR053248">
    <property type="entry name" value="Zinc_finger_MYND_domain"/>
</dbReference>
<dbReference type="InterPro" id="IPR019734">
    <property type="entry name" value="TPR_rpt"/>
</dbReference>
<comment type="caution">
    <text evidence="2">The sequence shown here is derived from an EMBL/GenBank/DDBJ whole genome shotgun (WGS) entry which is preliminary data.</text>
</comment>
<accession>A0A812BQI9</accession>
<evidence type="ECO:0000313" key="2">
    <source>
        <dbReference type="EMBL" id="CAE1235476.1"/>
    </source>
</evidence>
<dbReference type="SMART" id="SM00028">
    <property type="entry name" value="TPR"/>
    <property type="match status" value="3"/>
</dbReference>
<dbReference type="AlphaFoldDB" id="A0A812BQI9"/>
<dbReference type="Gene3D" id="1.25.40.10">
    <property type="entry name" value="Tetratricopeptide repeat domain"/>
    <property type="match status" value="1"/>
</dbReference>
<evidence type="ECO:0000313" key="3">
    <source>
        <dbReference type="Proteomes" id="UP000597762"/>
    </source>
</evidence>
<keyword evidence="3" id="KW-1185">Reference proteome</keyword>
<dbReference type="Proteomes" id="UP000597762">
    <property type="component" value="Unassembled WGS sequence"/>
</dbReference>
<dbReference type="PANTHER" id="PTHR46533">
    <property type="entry name" value="ZINC FINGER MYND DOMAIN-CONTAINING PROTEIN 12"/>
    <property type="match status" value="1"/>
</dbReference>
<dbReference type="OrthoDB" id="3174329at2759"/>
<evidence type="ECO:0000256" key="1">
    <source>
        <dbReference type="PROSITE-ProRule" id="PRU00339"/>
    </source>
</evidence>
<proteinExistence type="predicted"/>
<dbReference type="PANTHER" id="PTHR46533:SF1">
    <property type="entry name" value="ZINC FINGER MYND DOMAIN-CONTAINING PROTEIN 12"/>
    <property type="match status" value="1"/>
</dbReference>
<dbReference type="InterPro" id="IPR011990">
    <property type="entry name" value="TPR-like_helical_dom_sf"/>
</dbReference>
<keyword evidence="1" id="KW-0802">TPR repeat</keyword>
<sequence>MCHFFLCSCHDHQLADKESIHGHICDKLAILRQPAKFLPSEELRQKWKKQMRDLNLQVIDTAATRARHLLFQGLHEKAVPAALVAVRFCLQQHGPSSIELVPAYLCLGEACIGLRKLGKAEEYLSQANWIAITDPNCPSSIMYNLHRNLGLLYAAKGDYSEALRHFADDIYHASEEFGTNSLKTSGGHYHMANVFFRQSKMDIAMSIYRQVTKIWHKYLSEIATNKMKQASQPQAITITVSKDEQTPGLSE</sequence>
<dbReference type="PROSITE" id="PS50005">
    <property type="entry name" value="TPR"/>
    <property type="match status" value="1"/>
</dbReference>
<name>A0A812BQI9_ACAPH</name>
<dbReference type="EMBL" id="CAHIKZ030000721">
    <property type="protein sequence ID" value="CAE1235476.1"/>
    <property type="molecule type" value="Genomic_DNA"/>
</dbReference>
<protein>
    <submittedName>
        <fullName evidence="2">Zinc finger MYND domain-containing protein 12</fullName>
    </submittedName>
</protein>